<dbReference type="CDD" id="cd06558">
    <property type="entry name" value="crotonase-like"/>
    <property type="match status" value="1"/>
</dbReference>
<keyword evidence="7" id="KW-0443">Lipid metabolism</keyword>
<dbReference type="SUPFAM" id="SSF51735">
    <property type="entry name" value="NAD(P)-binding Rossmann-fold domains"/>
    <property type="match status" value="1"/>
</dbReference>
<dbReference type="Pfam" id="PF00725">
    <property type="entry name" value="3HCDH"/>
    <property type="match status" value="1"/>
</dbReference>
<dbReference type="Gene3D" id="3.90.226.10">
    <property type="entry name" value="2-enoyl-CoA Hydratase, Chain A, domain 1"/>
    <property type="match status" value="1"/>
</dbReference>
<dbReference type="SUPFAM" id="SSF52096">
    <property type="entry name" value="ClpP/crotonase"/>
    <property type="match status" value="1"/>
</dbReference>
<feature type="domain" description="3-hydroxyacyl-CoA dehydrogenase NAD binding" evidence="13">
    <location>
        <begin position="426"/>
        <end position="609"/>
    </location>
</feature>
<comment type="subcellular location">
    <subcellularLocation>
        <location evidence="1">Peroxisome</location>
    </subcellularLocation>
</comment>
<keyword evidence="9" id="KW-0413">Isomerase</keyword>
<dbReference type="InterPro" id="IPR008927">
    <property type="entry name" value="6-PGluconate_DH-like_C_sf"/>
</dbReference>
<dbReference type="GO" id="GO:0003857">
    <property type="term" value="F:(3S)-3-hydroxyacyl-CoA dehydrogenase (NAD+) activity"/>
    <property type="evidence" value="ECO:0007669"/>
    <property type="project" value="TreeGrafter"/>
</dbReference>
<dbReference type="GO" id="GO:0016853">
    <property type="term" value="F:isomerase activity"/>
    <property type="evidence" value="ECO:0007669"/>
    <property type="project" value="UniProtKB-KW"/>
</dbReference>
<dbReference type="InterPro" id="IPR013328">
    <property type="entry name" value="6PGD_dom2"/>
</dbReference>
<comment type="pathway">
    <text evidence="2">Lipid metabolism; fatty acid beta-oxidation.</text>
</comment>
<evidence type="ECO:0000259" key="13">
    <source>
        <dbReference type="Pfam" id="PF02737"/>
    </source>
</evidence>
<dbReference type="Gene3D" id="1.10.1040.50">
    <property type="match status" value="1"/>
</dbReference>
<evidence type="ECO:0000259" key="12">
    <source>
        <dbReference type="Pfam" id="PF00725"/>
    </source>
</evidence>
<dbReference type="GO" id="GO:0006635">
    <property type="term" value="P:fatty acid beta-oxidation"/>
    <property type="evidence" value="ECO:0007669"/>
    <property type="project" value="UniProtKB-UniPathway"/>
</dbReference>
<keyword evidence="8" id="KW-0576">Peroxisome</keyword>
<comment type="subunit">
    <text evidence="3">Monomer.</text>
</comment>
<evidence type="ECO:0000256" key="8">
    <source>
        <dbReference type="ARBA" id="ARBA00023140"/>
    </source>
</evidence>
<evidence type="ECO:0000256" key="9">
    <source>
        <dbReference type="ARBA" id="ARBA00023235"/>
    </source>
</evidence>
<dbReference type="Pfam" id="PF02737">
    <property type="entry name" value="3HCDH_N"/>
    <property type="match status" value="1"/>
</dbReference>
<dbReference type="PANTHER" id="PTHR23309">
    <property type="entry name" value="3-HYDROXYACYL-COA DEHYROGENASE"/>
    <property type="match status" value="1"/>
</dbReference>
<evidence type="ECO:0000256" key="7">
    <source>
        <dbReference type="ARBA" id="ARBA00023098"/>
    </source>
</evidence>
<keyword evidence="15" id="KW-1185">Reference proteome</keyword>
<dbReference type="InterPro" id="IPR001753">
    <property type="entry name" value="Enoyl-CoA_hydra/iso"/>
</dbReference>
<protein>
    <submittedName>
        <fullName evidence="14">3-hydroxyacyl-CoA dehydrogenase</fullName>
    </submittedName>
</protein>
<evidence type="ECO:0000313" key="14">
    <source>
        <dbReference type="EMBL" id="EPY22946.1"/>
    </source>
</evidence>
<keyword evidence="6" id="KW-0520">NAD</keyword>
<comment type="caution">
    <text evidence="14">The sequence shown here is derived from an EMBL/GenBank/DDBJ whole genome shotgun (WGS) entry which is preliminary data.</text>
</comment>
<organism evidence="14 15">
    <name type="scientific">Strigomonas culicis</name>
    <dbReference type="NCBI Taxonomy" id="28005"/>
    <lineage>
        <taxon>Eukaryota</taxon>
        <taxon>Discoba</taxon>
        <taxon>Euglenozoa</taxon>
        <taxon>Kinetoplastea</taxon>
        <taxon>Metakinetoplastina</taxon>
        <taxon>Trypanosomatida</taxon>
        <taxon>Trypanosomatidae</taxon>
        <taxon>Strigomonadinae</taxon>
        <taxon>Strigomonas</taxon>
    </lineage>
</organism>
<dbReference type="UniPathway" id="UPA00659"/>
<keyword evidence="5" id="KW-0560">Oxidoreductase</keyword>
<evidence type="ECO:0000313" key="15">
    <source>
        <dbReference type="Proteomes" id="UP000015354"/>
    </source>
</evidence>
<name>S9V7L3_9TRYP</name>
<dbReference type="AlphaFoldDB" id="S9V7L3"/>
<sequence>MERAKLLYSHLQTNNYVRTERHGAFFIIQLLNHAYGPAVGGALSSFRRVALLGALREAEAINDQLDAAAAAPAAKNASERIRYVLLTSEDPRIFSIGVNPECFADGLYDTEAPGHLDERAATTAEQAAAEQGQLLRLLRAQGTAAEGVDAVDAAHVRVPSLRTLAQVIENCSIPVVAAVQGICASWAVELILACHYRVAGGTARMRFPDVFLGLVPCGGGALRLARLVGLRHAIDMLCTGRKVGAAQAKRMGLVDAVVHVDAPPGAVGGMRSTFLRAVQQLLVHSPSAQRHIAERMAVPPSAKRAEGGRAPRVGFPVYNAALFAWIKHRIHESASYEQRAPFFPLELMQLVCQHGHEPQVYYAKEQTFVLSCLGSKEAKASQHVMRGANGPLRQWLREHHRDALTASLLPSPQFTYSQPVPSLRSIVIIGAGTMGTSIAMTLLHHLPHKHVTFVEIDESRQRIAQQGIRDYLDLSMYEGRMTALERQHILARLRFAGSGEDPLPRAALSEADLVIECTPEVTALKERIFANIDPICKPSCVFATGMSTRLLHELAQLTSRPSRFLGLHFYPPANETPLVEIASSSATDPAVMRYMVELMLRIHKHPIITCDRPGYGGARMLRAGLYQAYAMVEDGSFPYEVDRTLKKVFHFRFGIFELEDLVGLDVNALARHSYFQQQRLSADSGAMPEVVTEVLRRAQLPPVAAAAPLPHRAAGQLPPRDVFTVADELVKRGRLGRKSGEGWYRYAYNPLFALHRRAQRAEPPLPPPAAEGGAAAPPARSSFAFFTSDMVDTRSRHALLSIREMQVVHNREVEFLVLANSKRKSIMRRDIADKELVERILLVMINEAAQLLSEHYVKAATDVDCLTVFGFGFPAWKGGLLYYADRVWGIAKVVTLMKMYHRALSAATFPWPCSVLLEMEACGDTFASRFPQK</sequence>
<dbReference type="InterPro" id="IPR006176">
    <property type="entry name" value="3-OHacyl-CoA_DH_NAD-bd"/>
</dbReference>
<dbReference type="Gene3D" id="3.40.50.720">
    <property type="entry name" value="NAD(P)-binding Rossmann-like Domain"/>
    <property type="match status" value="1"/>
</dbReference>
<evidence type="ECO:0000256" key="11">
    <source>
        <dbReference type="ARBA" id="ARBA00023268"/>
    </source>
</evidence>
<evidence type="ECO:0000256" key="3">
    <source>
        <dbReference type="ARBA" id="ARBA00011245"/>
    </source>
</evidence>
<feature type="domain" description="3-hydroxyacyl-CoA dehydrogenase C-terminal" evidence="12">
    <location>
        <begin position="614"/>
        <end position="679"/>
    </location>
</feature>
<evidence type="ECO:0000256" key="1">
    <source>
        <dbReference type="ARBA" id="ARBA00004275"/>
    </source>
</evidence>
<dbReference type="OrthoDB" id="2018133at2759"/>
<evidence type="ECO:0000256" key="6">
    <source>
        <dbReference type="ARBA" id="ARBA00023027"/>
    </source>
</evidence>
<reference evidence="14 15" key="1">
    <citation type="journal article" date="2013" name="PLoS ONE">
        <title>Predicting the Proteins of Angomonas deanei, Strigomonas culicis and Their Respective Endosymbionts Reveals New Aspects of the Trypanosomatidae Family.</title>
        <authorList>
            <person name="Motta M.C."/>
            <person name="Martins A.C."/>
            <person name="de Souza S.S."/>
            <person name="Catta-Preta C.M."/>
            <person name="Silva R."/>
            <person name="Klein C.C."/>
            <person name="de Almeida L.G."/>
            <person name="de Lima Cunha O."/>
            <person name="Ciapina L.P."/>
            <person name="Brocchi M."/>
            <person name="Colabardini A.C."/>
            <person name="de Araujo Lima B."/>
            <person name="Machado C.R."/>
            <person name="de Almeida Soares C.M."/>
            <person name="Probst C.M."/>
            <person name="de Menezes C.B."/>
            <person name="Thompson C.E."/>
            <person name="Bartholomeu D.C."/>
            <person name="Gradia D.F."/>
            <person name="Pavoni D.P."/>
            <person name="Grisard E.C."/>
            <person name="Fantinatti-Garboggini F."/>
            <person name="Marchini F.K."/>
            <person name="Rodrigues-Luiz G.F."/>
            <person name="Wagner G."/>
            <person name="Goldman G.H."/>
            <person name="Fietto J.L."/>
            <person name="Elias M.C."/>
            <person name="Goldman M.H."/>
            <person name="Sagot M.F."/>
            <person name="Pereira M."/>
            <person name="Stoco P.H."/>
            <person name="de Mendonca-Neto R.P."/>
            <person name="Teixeira S.M."/>
            <person name="Maciel T.E."/>
            <person name="de Oliveira Mendes T.A."/>
            <person name="Urmenyi T.P."/>
            <person name="de Souza W."/>
            <person name="Schenkman S."/>
            <person name="de Vasconcelos A.T."/>
        </authorList>
    </citation>
    <scope>NUCLEOTIDE SEQUENCE [LARGE SCALE GENOMIC DNA]</scope>
</reference>
<evidence type="ECO:0000256" key="2">
    <source>
        <dbReference type="ARBA" id="ARBA00005005"/>
    </source>
</evidence>
<evidence type="ECO:0000256" key="5">
    <source>
        <dbReference type="ARBA" id="ARBA00023002"/>
    </source>
</evidence>
<dbReference type="Pfam" id="PF00378">
    <property type="entry name" value="ECH_1"/>
    <property type="match status" value="1"/>
</dbReference>
<evidence type="ECO:0000256" key="4">
    <source>
        <dbReference type="ARBA" id="ARBA00022832"/>
    </source>
</evidence>
<dbReference type="Gene3D" id="1.10.1040.10">
    <property type="entry name" value="N-(1-d-carboxylethyl)-l-norvaline Dehydrogenase, domain 2"/>
    <property type="match status" value="1"/>
</dbReference>
<dbReference type="GO" id="GO:0070403">
    <property type="term" value="F:NAD+ binding"/>
    <property type="evidence" value="ECO:0007669"/>
    <property type="project" value="InterPro"/>
</dbReference>
<dbReference type="InterPro" id="IPR036291">
    <property type="entry name" value="NAD(P)-bd_dom_sf"/>
</dbReference>
<dbReference type="Proteomes" id="UP000015354">
    <property type="component" value="Unassembled WGS sequence"/>
</dbReference>
<dbReference type="GO" id="GO:0004300">
    <property type="term" value="F:enoyl-CoA hydratase activity"/>
    <property type="evidence" value="ECO:0007669"/>
    <property type="project" value="UniProtKB-ARBA"/>
</dbReference>
<dbReference type="GO" id="GO:0005777">
    <property type="term" value="C:peroxisome"/>
    <property type="evidence" value="ECO:0007669"/>
    <property type="project" value="UniProtKB-SubCell"/>
</dbReference>
<dbReference type="PANTHER" id="PTHR23309:SF49">
    <property type="entry name" value="PEROXISOMAL BIFUNCTIONAL ENZYME"/>
    <property type="match status" value="1"/>
</dbReference>
<evidence type="ECO:0000256" key="10">
    <source>
        <dbReference type="ARBA" id="ARBA00023239"/>
    </source>
</evidence>
<keyword evidence="4" id="KW-0276">Fatty acid metabolism</keyword>
<dbReference type="EMBL" id="ATMH01008013">
    <property type="protein sequence ID" value="EPY22946.1"/>
    <property type="molecule type" value="Genomic_DNA"/>
</dbReference>
<accession>S9V7L3</accession>
<keyword evidence="10" id="KW-0456">Lyase</keyword>
<keyword evidence="11" id="KW-0511">Multifunctional enzyme</keyword>
<dbReference type="InterPro" id="IPR029045">
    <property type="entry name" value="ClpP/crotonase-like_dom_sf"/>
</dbReference>
<dbReference type="InterPro" id="IPR006108">
    <property type="entry name" value="3HC_DH_C"/>
</dbReference>
<proteinExistence type="predicted"/>
<dbReference type="SUPFAM" id="SSF48179">
    <property type="entry name" value="6-phosphogluconate dehydrogenase C-terminal domain-like"/>
    <property type="match status" value="2"/>
</dbReference>
<gene>
    <name evidence="14" type="ORF">STCU_08013</name>
</gene>